<reference evidence="10" key="1">
    <citation type="submission" date="2025-08" db="UniProtKB">
        <authorList>
            <consortium name="RefSeq"/>
        </authorList>
    </citation>
    <scope>IDENTIFICATION</scope>
    <source>
        <tissue evidence="10">Sperm</tissue>
    </source>
</reference>
<evidence type="ECO:0000256" key="7">
    <source>
        <dbReference type="SAM" id="MobiDB-lite"/>
    </source>
</evidence>
<feature type="compositionally biased region" description="Basic and acidic residues" evidence="7">
    <location>
        <begin position="140"/>
        <end position="151"/>
    </location>
</feature>
<keyword evidence="3" id="KW-0540">Nuclease</keyword>
<evidence type="ECO:0000256" key="3">
    <source>
        <dbReference type="ARBA" id="ARBA00022722"/>
    </source>
</evidence>
<evidence type="ECO:0000313" key="10">
    <source>
        <dbReference type="RefSeq" id="XP_032812879.1"/>
    </source>
</evidence>
<proteinExistence type="predicted"/>
<dbReference type="CDD" id="cd09274">
    <property type="entry name" value="RNase_HI_RT_Ty3"/>
    <property type="match status" value="1"/>
</dbReference>
<protein>
    <submittedName>
        <fullName evidence="10">Uncharacterized protein LOC116943782</fullName>
    </submittedName>
</protein>
<organism evidence="9 10">
    <name type="scientific">Petromyzon marinus</name>
    <name type="common">Sea lamprey</name>
    <dbReference type="NCBI Taxonomy" id="7757"/>
    <lineage>
        <taxon>Eukaryota</taxon>
        <taxon>Metazoa</taxon>
        <taxon>Chordata</taxon>
        <taxon>Craniata</taxon>
        <taxon>Vertebrata</taxon>
        <taxon>Cyclostomata</taxon>
        <taxon>Hyperoartia</taxon>
        <taxon>Petromyzontiformes</taxon>
        <taxon>Petromyzontidae</taxon>
        <taxon>Petromyzon</taxon>
    </lineage>
</organism>
<keyword evidence="9" id="KW-1185">Reference proteome</keyword>
<dbReference type="Pfam" id="PF17917">
    <property type="entry name" value="RT_RNaseH"/>
    <property type="match status" value="1"/>
</dbReference>
<keyword evidence="5" id="KW-0378">Hydrolase</keyword>
<dbReference type="InterPro" id="IPR050951">
    <property type="entry name" value="Retrovirus_Pol_polyprotein"/>
</dbReference>
<feature type="region of interest" description="Disordered" evidence="7">
    <location>
        <begin position="129"/>
        <end position="219"/>
    </location>
</feature>
<dbReference type="InterPro" id="IPR043502">
    <property type="entry name" value="DNA/RNA_pol_sf"/>
</dbReference>
<evidence type="ECO:0000256" key="2">
    <source>
        <dbReference type="ARBA" id="ARBA00022695"/>
    </source>
</evidence>
<dbReference type="AlphaFoldDB" id="A0AAJ7T8P8"/>
<dbReference type="PANTHER" id="PTHR37984:SF5">
    <property type="entry name" value="PROTEIN NYNRIN-LIKE"/>
    <property type="match status" value="1"/>
</dbReference>
<gene>
    <name evidence="10" type="primary">LOC116943782</name>
</gene>
<dbReference type="InterPro" id="IPR041373">
    <property type="entry name" value="RT_RNaseH"/>
</dbReference>
<evidence type="ECO:0000256" key="1">
    <source>
        <dbReference type="ARBA" id="ARBA00022679"/>
    </source>
</evidence>
<sequence length="269" mass="29341">MERVIAYASRTLSGAELNYCVTRQELYAMIFACKQFRLYLYGRKCRVRTDHYALQFLLTFKEPRGQMALWLTQLQEYNLQIEYRAGRTHANADALSRRPAVCAKTRTEEACPCFTGGCCRQVAGLQERAETNPPPMRDCSMCHRDPGRRDPGPGGPHGGHGAHTSGPDGSLNPTRSDPGGRRLRLPGPGRRAAETDPAAGSRSGGSGSGPTGEEGRPTRTLEWFVCPVVRTEWGGTGANRSRPARVYLRSRPGATPAAKTGARTPARGP</sequence>
<dbReference type="RefSeq" id="XP_032812879.1">
    <property type="nucleotide sequence ID" value="XM_032956988.1"/>
</dbReference>
<feature type="region of interest" description="Disordered" evidence="7">
    <location>
        <begin position="233"/>
        <end position="269"/>
    </location>
</feature>
<feature type="compositionally biased region" description="Gly residues" evidence="7">
    <location>
        <begin position="202"/>
        <end position="212"/>
    </location>
</feature>
<keyword evidence="1" id="KW-0808">Transferase</keyword>
<keyword evidence="2" id="KW-0548">Nucleotidyltransferase</keyword>
<feature type="domain" description="Reverse transcriptase RNase H-like" evidence="8">
    <location>
        <begin position="2"/>
        <end position="77"/>
    </location>
</feature>
<keyword evidence="6" id="KW-0695">RNA-directed DNA polymerase</keyword>
<dbReference type="GO" id="GO:0003964">
    <property type="term" value="F:RNA-directed DNA polymerase activity"/>
    <property type="evidence" value="ECO:0007669"/>
    <property type="project" value="UniProtKB-KW"/>
</dbReference>
<dbReference type="PANTHER" id="PTHR37984">
    <property type="entry name" value="PROTEIN CBG26694"/>
    <property type="match status" value="1"/>
</dbReference>
<dbReference type="KEGG" id="pmrn:116943782"/>
<keyword evidence="4" id="KW-0255">Endonuclease</keyword>
<evidence type="ECO:0000256" key="6">
    <source>
        <dbReference type="ARBA" id="ARBA00022918"/>
    </source>
</evidence>
<dbReference type="GO" id="GO:0004519">
    <property type="term" value="F:endonuclease activity"/>
    <property type="evidence" value="ECO:0007669"/>
    <property type="project" value="UniProtKB-KW"/>
</dbReference>
<evidence type="ECO:0000313" key="9">
    <source>
        <dbReference type="Proteomes" id="UP001318040"/>
    </source>
</evidence>
<accession>A0AAJ7T8P8</accession>
<evidence type="ECO:0000256" key="5">
    <source>
        <dbReference type="ARBA" id="ARBA00022801"/>
    </source>
</evidence>
<evidence type="ECO:0000256" key="4">
    <source>
        <dbReference type="ARBA" id="ARBA00022759"/>
    </source>
</evidence>
<dbReference type="GO" id="GO:0016787">
    <property type="term" value="F:hydrolase activity"/>
    <property type="evidence" value="ECO:0007669"/>
    <property type="project" value="UniProtKB-KW"/>
</dbReference>
<name>A0AAJ7T8P8_PETMA</name>
<dbReference type="SUPFAM" id="SSF56672">
    <property type="entry name" value="DNA/RNA polymerases"/>
    <property type="match status" value="1"/>
</dbReference>
<evidence type="ECO:0000259" key="8">
    <source>
        <dbReference type="Pfam" id="PF17917"/>
    </source>
</evidence>
<dbReference type="Proteomes" id="UP001318040">
    <property type="component" value="Chromosome 19"/>
</dbReference>